<protein>
    <submittedName>
        <fullName evidence="1">Uncharacterized protein</fullName>
    </submittedName>
</protein>
<reference evidence="2" key="1">
    <citation type="submission" date="2019-05" db="EMBL/GenBank/DDBJ databases">
        <title>Genome sequence and methylation pattern of the halophilic Archaeon Natrinema versiforme BOL5-4.</title>
        <authorList>
            <person name="DasSarma P."/>
            <person name="Anton B.P."/>
            <person name="DasSarma S.L."/>
            <person name="Martinez F.L."/>
            <person name="Guzman D."/>
            <person name="Roberts R.J."/>
            <person name="DasSarma S."/>
        </authorList>
    </citation>
    <scope>NUCLEOTIDE SEQUENCE [LARGE SCALE GENOMIC DNA]</scope>
    <source>
        <strain evidence="2">BOL5-4</strain>
    </source>
</reference>
<dbReference type="KEGG" id="nvr:FEJ81_11060"/>
<name>A0A4P8WHN6_9EURY</name>
<dbReference type="Proteomes" id="UP000302218">
    <property type="component" value="Chromosome"/>
</dbReference>
<gene>
    <name evidence="1" type="ORF">FEJ81_11060</name>
</gene>
<proteinExistence type="predicted"/>
<dbReference type="EMBL" id="CP040330">
    <property type="protein sequence ID" value="QCS42870.1"/>
    <property type="molecule type" value="Genomic_DNA"/>
</dbReference>
<dbReference type="AlphaFoldDB" id="A0A4P8WHN6"/>
<dbReference type="GeneID" id="40265819"/>
<sequence length="432" mass="48183">MSYDYEYPCNPPAKVVVNGNDIPTINEGVISKARIDGPMDINRLTEVYFPVEWQGHDISEAIKALDLDKESIWEPVDVKLLDPESDPDNPRYITYHRGFPIAQGAGSKGTLERKLRIADPAQLLEGIPFSKSYNYDAKVGDILEDIATKVEENQDIFTDVAHTQIDQILSTQIEEEYEAWGKPIAEPIGDLLGASTVKTFKENKHSLKDAMKYVSKQVNGEFYFTPNGSDQGKISLAYDKERERHFYANNADGDNNNPSPTVSKNNALFEIQPVNTITVNGKTTKGPIDKVTDFVNQEGGEYPTATATYPPLKKLAGQEYKKPTQVEDAFNEGEAQNMAIEKLVDHIEGGGTGEVVTRLFPYINPHDNIYTKPACAHNLEGDVPSLGYTVNEVTHRIGFEEDTERFFQKTHLRVNSTVSEDDIEVSSNTKSI</sequence>
<accession>A0A4P8WHN6</accession>
<dbReference type="RefSeq" id="WP_138245347.1">
    <property type="nucleotide sequence ID" value="NZ_CP040330.1"/>
</dbReference>
<evidence type="ECO:0000313" key="2">
    <source>
        <dbReference type="Proteomes" id="UP000302218"/>
    </source>
</evidence>
<evidence type="ECO:0000313" key="1">
    <source>
        <dbReference type="EMBL" id="QCS42870.1"/>
    </source>
</evidence>
<organism evidence="1 2">
    <name type="scientific">Natrinema versiforme</name>
    <dbReference type="NCBI Taxonomy" id="88724"/>
    <lineage>
        <taxon>Archaea</taxon>
        <taxon>Methanobacteriati</taxon>
        <taxon>Methanobacteriota</taxon>
        <taxon>Stenosarchaea group</taxon>
        <taxon>Halobacteria</taxon>
        <taxon>Halobacteriales</taxon>
        <taxon>Natrialbaceae</taxon>
        <taxon>Natrinema</taxon>
    </lineage>
</organism>